<comment type="subcellular location">
    <subcellularLocation>
        <location evidence="2">Cytoplasm</location>
    </subcellularLocation>
</comment>
<dbReference type="EC" id="5.2.1.8" evidence="10"/>
<evidence type="ECO:0000256" key="6">
    <source>
        <dbReference type="ARBA" id="ARBA00023186"/>
    </source>
</evidence>
<comment type="function">
    <text evidence="8">Also involved in hydrogenase metallocenter assembly, probably by participating in the nickel insertion step. This function in hydrogenase biosynthesis requires chaperone activity and the presence of the metal-binding domain, but not PPIase activity.</text>
</comment>
<comment type="similarity">
    <text evidence="3 10">Belongs to the FKBP-type PPIase family.</text>
</comment>
<dbReference type="PROSITE" id="PS50059">
    <property type="entry name" value="FKBP_PPIASE"/>
    <property type="match status" value="1"/>
</dbReference>
<evidence type="ECO:0000256" key="8">
    <source>
        <dbReference type="ARBA" id="ARBA00037071"/>
    </source>
</evidence>
<evidence type="ECO:0000256" key="2">
    <source>
        <dbReference type="ARBA" id="ARBA00004496"/>
    </source>
</evidence>
<dbReference type="AlphaFoldDB" id="A0A5M9QNP2"/>
<dbReference type="Pfam" id="PF00254">
    <property type="entry name" value="FKBP_C"/>
    <property type="match status" value="1"/>
</dbReference>
<sequence length="188" mass="20013">MNTNEQKQVVAIFYEVKDADTQDIIDSNLASRPLEFLLGAGQVISGLEKAVSTAKKGDKLNLSIAPEDAYGVYQADFVQEVPKDQFDGIVLEKGMTLFGQAEDGQTVQVIVKDFNDSSVMIDYNHPLAGKTLLFDVEIVDMREATPDEVLQGYVGGGCCGSGSCDTSHQHSEHSQGGGCCGGGSCGCH</sequence>
<keyword evidence="5 9" id="KW-0697">Rotamase</keyword>
<reference evidence="12 13" key="1">
    <citation type="submission" date="2019-09" db="EMBL/GenBank/DDBJ databases">
        <title>Draft genome sequence of various Type strains from the CCUG.</title>
        <authorList>
            <person name="Pineiro-Iglesias B."/>
            <person name="Tunovic T."/>
            <person name="Unosson C."/>
            <person name="Inganas E."/>
            <person name="Ohlen M."/>
            <person name="Cardew S."/>
            <person name="Jensie-Markopoulos S."/>
            <person name="Salva-Serra F."/>
            <person name="Jaen-Luchoro D."/>
            <person name="Karlsson R."/>
            <person name="Svensson-Stadler L."/>
            <person name="Chun J."/>
            <person name="Moore E."/>
        </authorList>
    </citation>
    <scope>NUCLEOTIDE SEQUENCE [LARGE SCALE GENOMIC DNA]</scope>
    <source>
        <strain evidence="12 13">CCUG 32756T</strain>
    </source>
</reference>
<dbReference type="InterPro" id="IPR001179">
    <property type="entry name" value="PPIase_FKBP_dom"/>
</dbReference>
<evidence type="ECO:0000256" key="1">
    <source>
        <dbReference type="ARBA" id="ARBA00000971"/>
    </source>
</evidence>
<dbReference type="GO" id="GO:0003755">
    <property type="term" value="F:peptidyl-prolyl cis-trans isomerase activity"/>
    <property type="evidence" value="ECO:0007669"/>
    <property type="project" value="UniProtKB-UniRule"/>
</dbReference>
<gene>
    <name evidence="12" type="ORF">F4V45_06395</name>
</gene>
<dbReference type="Gene3D" id="2.40.10.330">
    <property type="match status" value="1"/>
</dbReference>
<organism evidence="12 13">
    <name type="scientific">Helicobacter canis</name>
    <dbReference type="NCBI Taxonomy" id="29419"/>
    <lineage>
        <taxon>Bacteria</taxon>
        <taxon>Pseudomonadati</taxon>
        <taxon>Campylobacterota</taxon>
        <taxon>Epsilonproteobacteria</taxon>
        <taxon>Campylobacterales</taxon>
        <taxon>Helicobacteraceae</taxon>
        <taxon>Helicobacter</taxon>
    </lineage>
</organism>
<name>A0A5M9QNP2_9HELI</name>
<evidence type="ECO:0000259" key="11">
    <source>
        <dbReference type="PROSITE" id="PS50059"/>
    </source>
</evidence>
<evidence type="ECO:0000256" key="5">
    <source>
        <dbReference type="ARBA" id="ARBA00023110"/>
    </source>
</evidence>
<evidence type="ECO:0000256" key="4">
    <source>
        <dbReference type="ARBA" id="ARBA00022490"/>
    </source>
</evidence>
<dbReference type="InterPro" id="IPR048261">
    <property type="entry name" value="SlpA/SlyD-like_ins_sf"/>
</dbReference>
<proteinExistence type="inferred from homology"/>
<dbReference type="Gene3D" id="3.10.50.40">
    <property type="match status" value="1"/>
</dbReference>
<protein>
    <recommendedName>
        <fullName evidence="10">Peptidyl-prolyl cis-trans isomerase</fullName>
        <ecNumber evidence="10">5.2.1.8</ecNumber>
    </recommendedName>
</protein>
<keyword evidence="6" id="KW-0143">Chaperone</keyword>
<dbReference type="GO" id="GO:0042026">
    <property type="term" value="P:protein refolding"/>
    <property type="evidence" value="ECO:0007669"/>
    <property type="project" value="UniProtKB-ARBA"/>
</dbReference>
<dbReference type="PANTHER" id="PTHR47861:SF3">
    <property type="entry name" value="FKBP-TYPE PEPTIDYL-PROLYL CIS-TRANS ISOMERASE SLYD"/>
    <property type="match status" value="1"/>
</dbReference>
<accession>A0A5M9QNP2</accession>
<dbReference type="EMBL" id="VXKE01000019">
    <property type="protein sequence ID" value="KAA8708545.1"/>
    <property type="molecule type" value="Genomic_DNA"/>
</dbReference>
<dbReference type="SUPFAM" id="SSF54534">
    <property type="entry name" value="FKBP-like"/>
    <property type="match status" value="1"/>
</dbReference>
<evidence type="ECO:0000313" key="13">
    <source>
        <dbReference type="Proteomes" id="UP000323707"/>
    </source>
</evidence>
<comment type="catalytic activity">
    <reaction evidence="1 9 10">
        <text>[protein]-peptidylproline (omega=180) = [protein]-peptidylproline (omega=0)</text>
        <dbReference type="Rhea" id="RHEA:16237"/>
        <dbReference type="Rhea" id="RHEA-COMP:10747"/>
        <dbReference type="Rhea" id="RHEA-COMP:10748"/>
        <dbReference type="ChEBI" id="CHEBI:83833"/>
        <dbReference type="ChEBI" id="CHEBI:83834"/>
        <dbReference type="EC" id="5.2.1.8"/>
    </reaction>
</comment>
<dbReference type="GO" id="GO:0005737">
    <property type="term" value="C:cytoplasm"/>
    <property type="evidence" value="ECO:0007669"/>
    <property type="project" value="UniProtKB-SubCell"/>
</dbReference>
<dbReference type="InterPro" id="IPR046357">
    <property type="entry name" value="PPIase_dom_sf"/>
</dbReference>
<evidence type="ECO:0000256" key="7">
    <source>
        <dbReference type="ARBA" id="ARBA00023235"/>
    </source>
</evidence>
<keyword evidence="7 9" id="KW-0413">Isomerase</keyword>
<dbReference type="RefSeq" id="WP_150337563.1">
    <property type="nucleotide sequence ID" value="NZ_JAERIX010000018.1"/>
</dbReference>
<feature type="domain" description="PPIase FKBP-type" evidence="11">
    <location>
        <begin position="7"/>
        <end position="84"/>
    </location>
</feature>
<evidence type="ECO:0000256" key="9">
    <source>
        <dbReference type="PROSITE-ProRule" id="PRU00277"/>
    </source>
</evidence>
<dbReference type="PANTHER" id="PTHR47861">
    <property type="entry name" value="FKBP-TYPE PEPTIDYL-PROLYL CIS-TRANS ISOMERASE SLYD"/>
    <property type="match status" value="1"/>
</dbReference>
<evidence type="ECO:0000256" key="10">
    <source>
        <dbReference type="RuleBase" id="RU003915"/>
    </source>
</evidence>
<evidence type="ECO:0000313" key="12">
    <source>
        <dbReference type="EMBL" id="KAA8708545.1"/>
    </source>
</evidence>
<evidence type="ECO:0000256" key="3">
    <source>
        <dbReference type="ARBA" id="ARBA00006577"/>
    </source>
</evidence>
<keyword evidence="4" id="KW-0963">Cytoplasm</keyword>
<comment type="caution">
    <text evidence="12">The sequence shown here is derived from an EMBL/GenBank/DDBJ whole genome shotgun (WGS) entry which is preliminary data.</text>
</comment>
<dbReference type="Proteomes" id="UP000323707">
    <property type="component" value="Unassembled WGS sequence"/>
</dbReference>